<evidence type="ECO:0000256" key="1">
    <source>
        <dbReference type="SAM" id="Coils"/>
    </source>
</evidence>
<feature type="compositionally biased region" description="Low complexity" evidence="2">
    <location>
        <begin position="66"/>
        <end position="85"/>
    </location>
</feature>
<dbReference type="PANTHER" id="PTHR43941">
    <property type="entry name" value="STRUCTURAL MAINTENANCE OF CHROMOSOMES PROTEIN 2"/>
    <property type="match status" value="1"/>
</dbReference>
<proteinExistence type="predicted"/>
<feature type="compositionally biased region" description="Basic and acidic residues" evidence="2">
    <location>
        <begin position="871"/>
        <end position="885"/>
    </location>
</feature>
<dbReference type="EMBL" id="JBAHYK010000029">
    <property type="protein sequence ID" value="KAL0580501.1"/>
    <property type="molecule type" value="Genomic_DNA"/>
</dbReference>
<feature type="compositionally biased region" description="Low complexity" evidence="2">
    <location>
        <begin position="660"/>
        <end position="676"/>
    </location>
</feature>
<feature type="region of interest" description="Disordered" evidence="2">
    <location>
        <begin position="651"/>
        <end position="698"/>
    </location>
</feature>
<feature type="compositionally biased region" description="Low complexity" evidence="2">
    <location>
        <begin position="36"/>
        <end position="49"/>
    </location>
</feature>
<accession>A0ABR3FY94</accession>
<evidence type="ECO:0000256" key="2">
    <source>
        <dbReference type="SAM" id="MobiDB-lite"/>
    </source>
</evidence>
<feature type="region of interest" description="Disordered" evidence="2">
    <location>
        <begin position="269"/>
        <end position="292"/>
    </location>
</feature>
<name>A0ABR3FY94_9AGAR</name>
<sequence length="915" mass="100892">MYGVRRFLGAAAGIGQQSQPQQESPPPPAPLSIVKSNSSFSSTQSPSSSPVQTTNALQIKKHAPKPSVDSFSEPRSSPSASPVSSRTGPLPPLPSQSQPVAGPSSPQRPPMSRVQTARKPIAQLNGDSEASKRSSGTFNIRDELLFSLLASEAVVDSKDCQILSAEEVEELKKEHHILNTRVTALNKKLALETKIRDAAVSLSKVNQSTNKKIAQKTDEQLEAANKRVDAAQKELWRLSERANEIHRKLVEHRAGVLSWSVKNMERKVNPTVNGNEKGKAPVNGINSGDSGYDSPLSPASSLSSLNGNSVATFDGFHFFAGHASATVPSSRGLKDHASLTAEVTTLESKLKAATASLAEATKKQGEMARELSMMRLEKEEVETMMSMELQNAEETIAALEKELPALEGLEVELDTLREEKTRWEREREDWEDERERMGEESGKVEQAVVQRKDEEISRLKSSQEELQQELERIREDREAILRKAGEEIDEGVDAIQDIVQKHSIPTVFTRRESSTSYAMLMAMVDAIDSYLAGLKSKLDGSAQSEASWEILRRKLEDDVRLGFDKRESLSRDLEDARREREEARREIRELETKLKDHQENSMMSPGRPPSLPLMAFPTASELANDTASGKIIAILQPLWAILPSPESRAALSNSQRSFRPGSSPSSPSSPSGPGSPAFFNRELSLSTGGASSPPPKSIADLDVRSLKVLYDSRSLMQQQQIQPSFSLEGFVGRVQSLVVDDRALIGRLLRFAHAHDMLKKNAERAQKLAQESNMALETYQKQVRILEDMVSKGTVVQDDVNQLRELVDRLNAEKEELEAEAAKQAATSKQLAEANNTLSARALALADEAAAAPEKTKQLLEGQLSELKKALDESKEEVEALRRSEQSQSMMLMDELNAAQTENDRLRDQLRALKK</sequence>
<feature type="compositionally biased region" description="Basic and acidic residues" evidence="2">
    <location>
        <begin position="427"/>
        <end position="443"/>
    </location>
</feature>
<evidence type="ECO:0000259" key="3">
    <source>
        <dbReference type="Pfam" id="PF15456"/>
    </source>
</evidence>
<feature type="region of interest" description="Disordered" evidence="2">
    <location>
        <begin position="1"/>
        <end position="115"/>
    </location>
</feature>
<feature type="coiled-coil region" evidence="1">
    <location>
        <begin position="566"/>
        <end position="600"/>
    </location>
</feature>
<protein>
    <recommendedName>
        <fullName evidence="3">Up-regulated during septation protein 1 domain-containing protein</fullName>
    </recommendedName>
</protein>
<comment type="caution">
    <text evidence="4">The sequence shown here is derived from an EMBL/GenBank/DDBJ whole genome shotgun (WGS) entry which is preliminary data.</text>
</comment>
<feature type="region of interest" description="Disordered" evidence="2">
    <location>
        <begin position="427"/>
        <end position="449"/>
    </location>
</feature>
<feature type="coiled-coil region" evidence="1">
    <location>
        <begin position="214"/>
        <end position="248"/>
    </location>
</feature>
<dbReference type="PANTHER" id="PTHR43941:SF1">
    <property type="entry name" value="STRUCTURAL MAINTENANCE OF CHROMOSOMES PROTEIN 2"/>
    <property type="match status" value="1"/>
</dbReference>
<feature type="compositionally biased region" description="Basic and acidic residues" evidence="2">
    <location>
        <begin position="902"/>
        <end position="915"/>
    </location>
</feature>
<organism evidence="4 5">
    <name type="scientific">Marasmius crinis-equi</name>
    <dbReference type="NCBI Taxonomy" id="585013"/>
    <lineage>
        <taxon>Eukaryota</taxon>
        <taxon>Fungi</taxon>
        <taxon>Dikarya</taxon>
        <taxon>Basidiomycota</taxon>
        <taxon>Agaricomycotina</taxon>
        <taxon>Agaricomycetes</taxon>
        <taxon>Agaricomycetidae</taxon>
        <taxon>Agaricales</taxon>
        <taxon>Marasmiineae</taxon>
        <taxon>Marasmiaceae</taxon>
        <taxon>Marasmius</taxon>
    </lineage>
</organism>
<dbReference type="Proteomes" id="UP001465976">
    <property type="component" value="Unassembled WGS sequence"/>
</dbReference>
<feature type="domain" description="Up-regulated during septation protein 1" evidence="3">
    <location>
        <begin position="147"/>
        <end position="259"/>
    </location>
</feature>
<evidence type="ECO:0000313" key="5">
    <source>
        <dbReference type="Proteomes" id="UP001465976"/>
    </source>
</evidence>
<evidence type="ECO:0000313" key="4">
    <source>
        <dbReference type="EMBL" id="KAL0580501.1"/>
    </source>
</evidence>
<reference evidence="4 5" key="1">
    <citation type="submission" date="2024-02" db="EMBL/GenBank/DDBJ databases">
        <title>A draft genome for the cacao thread blight pathogen Marasmius crinis-equi.</title>
        <authorList>
            <person name="Cohen S.P."/>
            <person name="Baruah I.K."/>
            <person name="Amoako-Attah I."/>
            <person name="Bukari Y."/>
            <person name="Meinhardt L.W."/>
            <person name="Bailey B.A."/>
        </authorList>
    </citation>
    <scope>NUCLEOTIDE SEQUENCE [LARGE SCALE GENOMIC DNA]</scope>
    <source>
        <strain evidence="4 5">GH-76</strain>
    </source>
</reference>
<feature type="region of interest" description="Disordered" evidence="2">
    <location>
        <begin position="871"/>
        <end position="915"/>
    </location>
</feature>
<keyword evidence="1" id="KW-0175">Coiled coil</keyword>
<dbReference type="InterPro" id="IPR029191">
    <property type="entry name" value="Uds1"/>
</dbReference>
<gene>
    <name evidence="4" type="ORF">V5O48_001488</name>
</gene>
<dbReference type="Pfam" id="PF15456">
    <property type="entry name" value="Uds1"/>
    <property type="match status" value="1"/>
</dbReference>
<keyword evidence="5" id="KW-1185">Reference proteome</keyword>